<evidence type="ECO:0000313" key="2">
    <source>
        <dbReference type="EMBL" id="KAK4178341.1"/>
    </source>
</evidence>
<protein>
    <submittedName>
        <fullName evidence="2">Uncharacterized protein</fullName>
    </submittedName>
</protein>
<feature type="compositionally biased region" description="Low complexity" evidence="1">
    <location>
        <begin position="464"/>
        <end position="493"/>
    </location>
</feature>
<reference evidence="2" key="1">
    <citation type="journal article" date="2023" name="Mol. Phylogenet. Evol.">
        <title>Genome-scale phylogeny and comparative genomics of the fungal order Sordariales.</title>
        <authorList>
            <person name="Hensen N."/>
            <person name="Bonometti L."/>
            <person name="Westerberg I."/>
            <person name="Brannstrom I.O."/>
            <person name="Guillou S."/>
            <person name="Cros-Aarteil S."/>
            <person name="Calhoun S."/>
            <person name="Haridas S."/>
            <person name="Kuo A."/>
            <person name="Mondo S."/>
            <person name="Pangilinan J."/>
            <person name="Riley R."/>
            <person name="LaButti K."/>
            <person name="Andreopoulos B."/>
            <person name="Lipzen A."/>
            <person name="Chen C."/>
            <person name="Yan M."/>
            <person name="Daum C."/>
            <person name="Ng V."/>
            <person name="Clum A."/>
            <person name="Steindorff A."/>
            <person name="Ohm R.A."/>
            <person name="Martin F."/>
            <person name="Silar P."/>
            <person name="Natvig D.O."/>
            <person name="Lalanne C."/>
            <person name="Gautier V."/>
            <person name="Ament-Velasquez S.L."/>
            <person name="Kruys A."/>
            <person name="Hutchinson M.I."/>
            <person name="Powell A.J."/>
            <person name="Barry K."/>
            <person name="Miller A.N."/>
            <person name="Grigoriev I.V."/>
            <person name="Debuchy R."/>
            <person name="Gladieux P."/>
            <person name="Hiltunen Thoren M."/>
            <person name="Johannesson H."/>
        </authorList>
    </citation>
    <scope>NUCLEOTIDE SEQUENCE</scope>
    <source>
        <strain evidence="2">CBS 892.96</strain>
    </source>
</reference>
<feature type="compositionally biased region" description="Basic and acidic residues" evidence="1">
    <location>
        <begin position="536"/>
        <end position="547"/>
    </location>
</feature>
<dbReference type="AlphaFoldDB" id="A0AAN7A7N4"/>
<feature type="region of interest" description="Disordered" evidence="1">
    <location>
        <begin position="455"/>
        <end position="562"/>
    </location>
</feature>
<proteinExistence type="predicted"/>
<feature type="compositionally biased region" description="Acidic residues" evidence="1">
    <location>
        <begin position="638"/>
        <end position="689"/>
    </location>
</feature>
<organism evidence="2 3">
    <name type="scientific">Triangularia setosa</name>
    <dbReference type="NCBI Taxonomy" id="2587417"/>
    <lineage>
        <taxon>Eukaryota</taxon>
        <taxon>Fungi</taxon>
        <taxon>Dikarya</taxon>
        <taxon>Ascomycota</taxon>
        <taxon>Pezizomycotina</taxon>
        <taxon>Sordariomycetes</taxon>
        <taxon>Sordariomycetidae</taxon>
        <taxon>Sordariales</taxon>
        <taxon>Podosporaceae</taxon>
        <taxon>Triangularia</taxon>
    </lineage>
</organism>
<keyword evidence="3" id="KW-1185">Reference proteome</keyword>
<name>A0AAN7A7N4_9PEZI</name>
<dbReference type="EMBL" id="MU866141">
    <property type="protein sequence ID" value="KAK4178341.1"/>
    <property type="molecule type" value="Genomic_DNA"/>
</dbReference>
<evidence type="ECO:0000256" key="1">
    <source>
        <dbReference type="SAM" id="MobiDB-lite"/>
    </source>
</evidence>
<feature type="compositionally biased region" description="Pro residues" evidence="1">
    <location>
        <begin position="550"/>
        <end position="562"/>
    </location>
</feature>
<gene>
    <name evidence="2" type="ORF">QBC36DRAFT_299447</name>
</gene>
<feature type="region of interest" description="Disordered" evidence="1">
    <location>
        <begin position="634"/>
        <end position="703"/>
    </location>
</feature>
<reference evidence="2" key="2">
    <citation type="submission" date="2023-05" db="EMBL/GenBank/DDBJ databases">
        <authorList>
            <consortium name="Lawrence Berkeley National Laboratory"/>
            <person name="Steindorff A."/>
            <person name="Hensen N."/>
            <person name="Bonometti L."/>
            <person name="Westerberg I."/>
            <person name="Brannstrom I.O."/>
            <person name="Guillou S."/>
            <person name="Cros-Aarteil S."/>
            <person name="Calhoun S."/>
            <person name="Haridas S."/>
            <person name="Kuo A."/>
            <person name="Mondo S."/>
            <person name="Pangilinan J."/>
            <person name="Riley R."/>
            <person name="Labutti K."/>
            <person name="Andreopoulos B."/>
            <person name="Lipzen A."/>
            <person name="Chen C."/>
            <person name="Yanf M."/>
            <person name="Daum C."/>
            <person name="Ng V."/>
            <person name="Clum A."/>
            <person name="Ohm R."/>
            <person name="Martin F."/>
            <person name="Silar P."/>
            <person name="Natvig D."/>
            <person name="Lalanne C."/>
            <person name="Gautier V."/>
            <person name="Ament-Velasquez S.L."/>
            <person name="Kruys A."/>
            <person name="Hutchinson M.I."/>
            <person name="Powell A.J."/>
            <person name="Barry K."/>
            <person name="Miller A.N."/>
            <person name="Grigoriev I.V."/>
            <person name="Debuchy R."/>
            <person name="Gladieux P."/>
            <person name="Thoren M.H."/>
            <person name="Johannesson H."/>
        </authorList>
    </citation>
    <scope>NUCLEOTIDE SEQUENCE</scope>
    <source>
        <strain evidence="2">CBS 892.96</strain>
    </source>
</reference>
<comment type="caution">
    <text evidence="2">The sequence shown here is derived from an EMBL/GenBank/DDBJ whole genome shotgun (WGS) entry which is preliminary data.</text>
</comment>
<dbReference type="Proteomes" id="UP001302321">
    <property type="component" value="Unassembled WGS sequence"/>
</dbReference>
<evidence type="ECO:0000313" key="3">
    <source>
        <dbReference type="Proteomes" id="UP001302321"/>
    </source>
</evidence>
<sequence>MEEEHLECSMMEAPAELEESEAYTQNLRVTDWDPDAYGHEERHILVYMDTVNDILEKEEKGEEEKKGKGESRNTRIKVAKNLLIRWRIAYATKVLVSDKVFLFLPRLEWRSLQGWVWDRNSATTNFPQPATMMGDPLSNRYGVLPPRHVVQAFVDDLNPVLEDNMDNLTNNSDSHNTASGYSLMNHFSDMSSAVGSFLSEMTETSTENNTGPLDRINDVAADVATTIRGLWPTQPATDSQQTSQAKPLNDVTNLINKLWSSQSSLNSSSPAYNVTNTQIMAKLTEITKRLDVLEANSKTPPASESEAVTKKDVANIMERMDKSLTVLHERVTAVKWKYVDGAQRMRRYMTEKFNEMSERLDEDKIAMEKRFNAHIAAIHECFDMHDATLNERLDKDKPKMKVKEVHIDQEQSRMGEHIAWGKAVIRDVMDRIRTGAAEHRAEQLNKAVDEGIAEMKEPVRVPGPFSTTTPLPATTPSSSSPSSPFTGNTSSSPYLPTPAQRDALGREIQEEQAPNPPPAPRTVSGKYRPAWSNDFSLRDSTENHSRIEPIPTPLPQETTPPPPLPAEENLEPEEIEHNKTFGFQVNSRVTLSEEHLEVLKRRDPVWYALLCSVRTAEAEVEERSGLWERAVEAVEVEKIEEEEEGDEEEEEGDEEEEEGDEEEEEGDEEEEEQEEEQEEEEVAGEEVADEGVMLEKDSSDDDW</sequence>
<accession>A0AAN7A7N4</accession>